<dbReference type="RefSeq" id="WP_146622364.1">
    <property type="nucleotide sequence ID" value="NZ_BJCC01000014.1"/>
</dbReference>
<protein>
    <submittedName>
        <fullName evidence="2">Glycosyl transferase</fullName>
    </submittedName>
</protein>
<name>A0A4P5PE85_9ENTE</name>
<gene>
    <name evidence="2" type="ORF">NRIC_18130</name>
</gene>
<dbReference type="EMBL" id="BJCC01000014">
    <property type="protein sequence ID" value="GCF93922.1"/>
    <property type="molecule type" value="Genomic_DNA"/>
</dbReference>
<evidence type="ECO:0000313" key="2">
    <source>
        <dbReference type="EMBL" id="GCF93922.1"/>
    </source>
</evidence>
<dbReference type="SUPFAM" id="SSF53448">
    <property type="entry name" value="Nucleotide-diphospho-sugar transferases"/>
    <property type="match status" value="1"/>
</dbReference>
<dbReference type="AlphaFoldDB" id="A0A4P5PE85"/>
<reference evidence="3" key="1">
    <citation type="submission" date="2019-02" db="EMBL/GenBank/DDBJ databases">
        <title>Draft genome sequence of Enterococcus sp. Gos25-1.</title>
        <authorList>
            <person name="Tanaka N."/>
            <person name="Shiwa Y."/>
            <person name="Fujita N."/>
        </authorList>
    </citation>
    <scope>NUCLEOTIDE SEQUENCE [LARGE SCALE GENOMIC DNA]</scope>
    <source>
        <strain evidence="3">Gos25-1</strain>
    </source>
</reference>
<dbReference type="Pfam" id="PF00535">
    <property type="entry name" value="Glycos_transf_2"/>
    <property type="match status" value="1"/>
</dbReference>
<keyword evidence="2" id="KW-0808">Transferase</keyword>
<sequence>MSKEYSHTFVICAYKESHYLEECIKSIQSQTAPSKVIISTGTPNKYISDVAKKYNIELYTHLHPGIGVDWNNGLALAKTPFVTLAHQDDIYLPEYVDATLTQMNQSNTLIAFTDYRELQDKDVRVKNANLKIKRRMLYPIKIFKKSIFIRRLILSLGNPICCPAVTYNMKKLKDFRFIENMRSNLDWDAWERISKMTGEFTFIDKELMYHRIHEDSETSNAIASNKRTTEDLAMFERFWPKPIARLLIKQYIKSQETN</sequence>
<keyword evidence="3" id="KW-1185">Reference proteome</keyword>
<dbReference type="OrthoDB" id="5986178at2"/>
<evidence type="ECO:0000259" key="1">
    <source>
        <dbReference type="Pfam" id="PF00535"/>
    </source>
</evidence>
<dbReference type="GO" id="GO:0016758">
    <property type="term" value="F:hexosyltransferase activity"/>
    <property type="evidence" value="ECO:0007669"/>
    <property type="project" value="UniProtKB-ARBA"/>
</dbReference>
<dbReference type="PANTHER" id="PTHR22916">
    <property type="entry name" value="GLYCOSYLTRANSFERASE"/>
    <property type="match status" value="1"/>
</dbReference>
<feature type="domain" description="Glycosyltransferase 2-like" evidence="1">
    <location>
        <begin position="9"/>
        <end position="141"/>
    </location>
</feature>
<comment type="caution">
    <text evidence="2">The sequence shown here is derived from an EMBL/GenBank/DDBJ whole genome shotgun (WGS) entry which is preliminary data.</text>
</comment>
<evidence type="ECO:0000313" key="3">
    <source>
        <dbReference type="Proteomes" id="UP000290567"/>
    </source>
</evidence>
<dbReference type="Proteomes" id="UP000290567">
    <property type="component" value="Unassembled WGS sequence"/>
</dbReference>
<dbReference type="InterPro" id="IPR029044">
    <property type="entry name" value="Nucleotide-diphossugar_trans"/>
</dbReference>
<dbReference type="InterPro" id="IPR001173">
    <property type="entry name" value="Glyco_trans_2-like"/>
</dbReference>
<organism evidence="2 3">
    <name type="scientific">Enterococcus florum</name>
    <dbReference type="NCBI Taxonomy" id="2480627"/>
    <lineage>
        <taxon>Bacteria</taxon>
        <taxon>Bacillati</taxon>
        <taxon>Bacillota</taxon>
        <taxon>Bacilli</taxon>
        <taxon>Lactobacillales</taxon>
        <taxon>Enterococcaceae</taxon>
        <taxon>Enterococcus</taxon>
    </lineage>
</organism>
<dbReference type="PANTHER" id="PTHR22916:SF3">
    <property type="entry name" value="UDP-GLCNAC:BETAGAL BETA-1,3-N-ACETYLGLUCOSAMINYLTRANSFERASE-LIKE PROTEIN 1"/>
    <property type="match status" value="1"/>
</dbReference>
<dbReference type="Gene3D" id="3.90.550.10">
    <property type="entry name" value="Spore Coat Polysaccharide Biosynthesis Protein SpsA, Chain A"/>
    <property type="match status" value="1"/>
</dbReference>
<proteinExistence type="predicted"/>
<accession>A0A4P5PE85</accession>